<dbReference type="PANTHER" id="PTHR43877">
    <property type="entry name" value="AMINOALKYLPHOSPHONATE N-ACETYLTRANSFERASE-RELATED-RELATED"/>
    <property type="match status" value="1"/>
</dbReference>
<evidence type="ECO:0000259" key="3">
    <source>
        <dbReference type="PROSITE" id="PS51186"/>
    </source>
</evidence>
<dbReference type="InterPro" id="IPR000182">
    <property type="entry name" value="GNAT_dom"/>
</dbReference>
<evidence type="ECO:0000256" key="2">
    <source>
        <dbReference type="ARBA" id="ARBA00023315"/>
    </source>
</evidence>
<evidence type="ECO:0000256" key="1">
    <source>
        <dbReference type="ARBA" id="ARBA00022679"/>
    </source>
</evidence>
<accession>A0A4R0YZ17</accession>
<dbReference type="InterPro" id="IPR016181">
    <property type="entry name" value="Acyl_CoA_acyltransferase"/>
</dbReference>
<dbReference type="Gene3D" id="3.40.630.30">
    <property type="match status" value="1"/>
</dbReference>
<proteinExistence type="predicted"/>
<evidence type="ECO:0000313" key="4">
    <source>
        <dbReference type="EMBL" id="TCI10814.1"/>
    </source>
</evidence>
<evidence type="ECO:0000313" key="5">
    <source>
        <dbReference type="Proteomes" id="UP000291822"/>
    </source>
</evidence>
<dbReference type="EMBL" id="SJTG01000002">
    <property type="protein sequence ID" value="TCI10814.1"/>
    <property type="molecule type" value="Genomic_DNA"/>
</dbReference>
<dbReference type="InterPro" id="IPR050832">
    <property type="entry name" value="Bact_Acetyltransf"/>
</dbReference>
<dbReference type="AlphaFoldDB" id="A0A4R0YZ17"/>
<sequence length="149" mass="16557">MSFAVRQATIHDLDLVAPLFDAYRQFYGQPADPGLARRFLAERFQHHESVVLLAVDGQGDGIGFTQLYPLFSSVRAARKYLLNDLFVASQARRGGVAVALLREAADYARAAGAVGMSLSTAHTNEAAQRLYESLGWKRELEFREYSIAF</sequence>
<comment type="caution">
    <text evidence="4">The sequence shown here is derived from an EMBL/GenBank/DDBJ whole genome shotgun (WGS) entry which is preliminary data.</text>
</comment>
<dbReference type="GO" id="GO:0016747">
    <property type="term" value="F:acyltransferase activity, transferring groups other than amino-acyl groups"/>
    <property type="evidence" value="ECO:0007669"/>
    <property type="project" value="InterPro"/>
</dbReference>
<name>A0A4R0YZ17_9GAMM</name>
<keyword evidence="5" id="KW-1185">Reference proteome</keyword>
<protein>
    <submittedName>
        <fullName evidence="4">N-acetyltransferase</fullName>
    </submittedName>
</protein>
<keyword evidence="1 4" id="KW-0808">Transferase</keyword>
<dbReference type="RefSeq" id="WP_131409185.1">
    <property type="nucleotide sequence ID" value="NZ_SJTG01000002.1"/>
</dbReference>
<dbReference type="PROSITE" id="PS51186">
    <property type="entry name" value="GNAT"/>
    <property type="match status" value="1"/>
</dbReference>
<gene>
    <name evidence="4" type="ORF">EZM97_18380</name>
</gene>
<reference evidence="4 5" key="1">
    <citation type="submission" date="2019-02" db="EMBL/GenBank/DDBJ databases">
        <title>Dyella amyloliquefaciens sp. nov., isolated from forest soil.</title>
        <authorList>
            <person name="Gao Z.-H."/>
            <person name="Qiu L.-H."/>
        </authorList>
    </citation>
    <scope>NUCLEOTIDE SEQUENCE [LARGE SCALE GENOMIC DNA]</scope>
    <source>
        <strain evidence="4 5">KACC 12747</strain>
    </source>
</reference>
<dbReference type="SUPFAM" id="SSF55729">
    <property type="entry name" value="Acyl-CoA N-acyltransferases (Nat)"/>
    <property type="match status" value="1"/>
</dbReference>
<feature type="domain" description="N-acetyltransferase" evidence="3">
    <location>
        <begin position="3"/>
        <end position="149"/>
    </location>
</feature>
<dbReference type="Pfam" id="PF00583">
    <property type="entry name" value="Acetyltransf_1"/>
    <property type="match status" value="1"/>
</dbReference>
<keyword evidence="2" id="KW-0012">Acyltransferase</keyword>
<dbReference type="Proteomes" id="UP000291822">
    <property type="component" value="Unassembled WGS sequence"/>
</dbReference>
<organism evidence="4 5">
    <name type="scientific">Dyella soli</name>
    <dbReference type="NCBI Taxonomy" id="522319"/>
    <lineage>
        <taxon>Bacteria</taxon>
        <taxon>Pseudomonadati</taxon>
        <taxon>Pseudomonadota</taxon>
        <taxon>Gammaproteobacteria</taxon>
        <taxon>Lysobacterales</taxon>
        <taxon>Rhodanobacteraceae</taxon>
        <taxon>Dyella</taxon>
    </lineage>
</organism>
<dbReference type="PANTHER" id="PTHR43877:SF2">
    <property type="entry name" value="AMINOALKYLPHOSPHONATE N-ACETYLTRANSFERASE-RELATED"/>
    <property type="match status" value="1"/>
</dbReference>